<dbReference type="OrthoDB" id="9775035at2"/>
<evidence type="ECO:0000256" key="6">
    <source>
        <dbReference type="ARBA" id="ARBA00022989"/>
    </source>
</evidence>
<dbReference type="GO" id="GO:0016763">
    <property type="term" value="F:pentosyltransferase activity"/>
    <property type="evidence" value="ECO:0007669"/>
    <property type="project" value="TreeGrafter"/>
</dbReference>
<evidence type="ECO:0000313" key="10">
    <source>
        <dbReference type="EMBL" id="KTD74721.1"/>
    </source>
</evidence>
<feature type="transmembrane region" description="Helical" evidence="8">
    <location>
        <begin position="363"/>
        <end position="385"/>
    </location>
</feature>
<name>A0A0W1A039_9GAMM</name>
<dbReference type="PATRIC" id="fig|66969.6.peg.2991"/>
<feature type="transmembrane region" description="Helical" evidence="8">
    <location>
        <begin position="272"/>
        <end position="290"/>
    </location>
</feature>
<dbReference type="STRING" id="66969.Lwal_2762"/>
<evidence type="ECO:0000256" key="7">
    <source>
        <dbReference type="ARBA" id="ARBA00023136"/>
    </source>
</evidence>
<evidence type="ECO:0000313" key="11">
    <source>
        <dbReference type="Proteomes" id="UP000054729"/>
    </source>
</evidence>
<feature type="transmembrane region" description="Helical" evidence="8">
    <location>
        <begin position="333"/>
        <end position="351"/>
    </location>
</feature>
<feature type="transmembrane region" description="Helical" evidence="8">
    <location>
        <begin position="118"/>
        <end position="138"/>
    </location>
</feature>
<evidence type="ECO:0000256" key="3">
    <source>
        <dbReference type="ARBA" id="ARBA00022676"/>
    </source>
</evidence>
<dbReference type="InterPro" id="IPR050297">
    <property type="entry name" value="LipidA_mod_glycosyltrf_83"/>
</dbReference>
<evidence type="ECO:0000256" key="1">
    <source>
        <dbReference type="ARBA" id="ARBA00004651"/>
    </source>
</evidence>
<comment type="caution">
    <text evidence="10">The sequence shown here is derived from an EMBL/GenBank/DDBJ whole genome shotgun (WGS) entry which is preliminary data.</text>
</comment>
<dbReference type="GO" id="GO:0005886">
    <property type="term" value="C:plasma membrane"/>
    <property type="evidence" value="ECO:0007669"/>
    <property type="project" value="UniProtKB-SubCell"/>
</dbReference>
<evidence type="ECO:0000256" key="8">
    <source>
        <dbReference type="SAM" id="Phobius"/>
    </source>
</evidence>
<feature type="transmembrane region" description="Helical" evidence="8">
    <location>
        <begin position="12"/>
        <end position="34"/>
    </location>
</feature>
<proteinExistence type="predicted"/>
<feature type="transmembrane region" description="Helical" evidence="8">
    <location>
        <begin position="213"/>
        <end position="231"/>
    </location>
</feature>
<keyword evidence="7 8" id="KW-0472">Membrane</keyword>
<dbReference type="GO" id="GO:0000030">
    <property type="term" value="F:mannosyltransferase activity"/>
    <property type="evidence" value="ECO:0007669"/>
    <property type="project" value="InterPro"/>
</dbReference>
<keyword evidence="6 8" id="KW-1133">Transmembrane helix</keyword>
<dbReference type="GO" id="GO:0006493">
    <property type="term" value="P:protein O-linked glycosylation"/>
    <property type="evidence" value="ECO:0007669"/>
    <property type="project" value="InterPro"/>
</dbReference>
<feature type="transmembrane region" description="Helical" evidence="8">
    <location>
        <begin position="310"/>
        <end position="327"/>
    </location>
</feature>
<dbReference type="AlphaFoldDB" id="A0A0W1A039"/>
<keyword evidence="3" id="KW-0328">Glycosyltransferase</keyword>
<dbReference type="PANTHER" id="PTHR33908">
    <property type="entry name" value="MANNOSYLTRANSFERASE YKCB-RELATED"/>
    <property type="match status" value="1"/>
</dbReference>
<dbReference type="EMBL" id="LNZB01000060">
    <property type="protein sequence ID" value="KTD74721.1"/>
    <property type="molecule type" value="Genomic_DNA"/>
</dbReference>
<accession>A0A0W1A039</accession>
<evidence type="ECO:0000256" key="2">
    <source>
        <dbReference type="ARBA" id="ARBA00022475"/>
    </source>
</evidence>
<keyword evidence="4" id="KW-0808">Transferase</keyword>
<protein>
    <submittedName>
        <fullName evidence="10">Melitin resistance protein</fullName>
    </submittedName>
</protein>
<dbReference type="GO" id="GO:0010041">
    <property type="term" value="P:response to iron(III) ion"/>
    <property type="evidence" value="ECO:0007669"/>
    <property type="project" value="TreeGrafter"/>
</dbReference>
<keyword evidence="2" id="KW-1003">Cell membrane</keyword>
<feature type="domain" description="ArnT-like N-terminal" evidence="9">
    <location>
        <begin position="37"/>
        <end position="244"/>
    </location>
</feature>
<reference evidence="10 11" key="1">
    <citation type="submission" date="2015-11" db="EMBL/GenBank/DDBJ databases">
        <title>Genomic analysis of 38 Legionella species identifies large and diverse effector repertoires.</title>
        <authorList>
            <person name="Burstein D."/>
            <person name="Amaro F."/>
            <person name="Zusman T."/>
            <person name="Lifshitz Z."/>
            <person name="Cohen O."/>
            <person name="Gilbert J.A."/>
            <person name="Pupko T."/>
            <person name="Shuman H.A."/>
            <person name="Segal G."/>
        </authorList>
    </citation>
    <scope>NUCLEOTIDE SEQUENCE [LARGE SCALE GENOMIC DNA]</scope>
    <source>
        <strain evidence="10 11">ATCC 51914</strain>
    </source>
</reference>
<keyword evidence="5 8" id="KW-0812">Transmembrane</keyword>
<evidence type="ECO:0000256" key="4">
    <source>
        <dbReference type="ARBA" id="ARBA00022679"/>
    </source>
</evidence>
<dbReference type="Pfam" id="PF02366">
    <property type="entry name" value="PMT"/>
    <property type="match status" value="1"/>
</dbReference>
<dbReference type="RefSeq" id="WP_058481388.1">
    <property type="nucleotide sequence ID" value="NZ_CAAAIQ010000016.1"/>
</dbReference>
<sequence>MNYKSTPLEQRFLNGTFLVLLALLICRLIANYCFPLFDTTEARYAEIARKMLETGDWITLQQDYGIPFWAKPPLSTWLSAFSMKLLGVNEFAARLPGLLLSIGVLALVWDLVNKVKGTRIALISILVLAGTFFFFLDAGAVMTDPALLFCITLSCVSFWHAYAFGSKAWSYCFFVGLGLGMLAKGPLAVVLVGLTVFFWVLFRKEWKNLWQCLPWFSGTLLAALIALPWYICAEIKTPGFLNYFIVGEHFQRFLTPGWAGDKYGFAHHAPKGMIWLYAVVGVFPWNILGIKGLIQQRKHLMTKKQDDGGWVTYLFVWMLVPLLFFTFSSNIIYPYVFPALPAFAILFSELWCRFDADNQRFHWLYAGALISGVAFLIGSLVIQFIPNLTSSTQKPVVTEWLKTKPQQESKLIYWGYQKPFSAEFYSAGKVMLVKDVVGLCKIISDRRGNYLVVNSKLIEVLPQELVNQLKHSKVVDFSNGNYFLIENPRLASC</sequence>
<evidence type="ECO:0000256" key="5">
    <source>
        <dbReference type="ARBA" id="ARBA00022692"/>
    </source>
</evidence>
<feature type="transmembrane region" description="Helical" evidence="8">
    <location>
        <begin position="91"/>
        <end position="112"/>
    </location>
</feature>
<organism evidence="10 11">
    <name type="scientific">Legionella waltersii</name>
    <dbReference type="NCBI Taxonomy" id="66969"/>
    <lineage>
        <taxon>Bacteria</taxon>
        <taxon>Pseudomonadati</taxon>
        <taxon>Pseudomonadota</taxon>
        <taxon>Gammaproteobacteria</taxon>
        <taxon>Legionellales</taxon>
        <taxon>Legionellaceae</taxon>
        <taxon>Legionella</taxon>
    </lineage>
</organism>
<gene>
    <name evidence="10" type="ORF">Lwal_2762</name>
</gene>
<feature type="transmembrane region" description="Helical" evidence="8">
    <location>
        <begin position="168"/>
        <end position="201"/>
    </location>
</feature>
<comment type="subcellular location">
    <subcellularLocation>
        <location evidence="1">Cell membrane</location>
        <topology evidence="1">Multi-pass membrane protein</topology>
    </subcellularLocation>
</comment>
<dbReference type="GO" id="GO:0009103">
    <property type="term" value="P:lipopolysaccharide biosynthetic process"/>
    <property type="evidence" value="ECO:0007669"/>
    <property type="project" value="UniProtKB-ARBA"/>
</dbReference>
<dbReference type="InterPro" id="IPR003342">
    <property type="entry name" value="ArnT-like_N"/>
</dbReference>
<dbReference type="Proteomes" id="UP000054729">
    <property type="component" value="Unassembled WGS sequence"/>
</dbReference>
<dbReference type="PANTHER" id="PTHR33908:SF3">
    <property type="entry name" value="UNDECAPRENYL PHOSPHATE-ALPHA-4-AMINO-4-DEOXY-L-ARABINOSE ARABINOSYL TRANSFERASE"/>
    <property type="match status" value="1"/>
</dbReference>
<keyword evidence="11" id="KW-1185">Reference proteome</keyword>
<evidence type="ECO:0000259" key="9">
    <source>
        <dbReference type="Pfam" id="PF02366"/>
    </source>
</evidence>